<comment type="subcellular location">
    <subcellularLocation>
        <location evidence="1 8">Cell membrane</location>
        <topology evidence="1 8">Multi-pass membrane protein</topology>
    </subcellularLocation>
</comment>
<keyword evidence="2 8" id="KW-1003">Cell membrane</keyword>
<keyword evidence="3 8" id="KW-0812">Transmembrane</keyword>
<comment type="pathway">
    <text evidence="8">Cell wall biogenesis; peptidoglycan biosynthesis.</text>
</comment>
<keyword evidence="8" id="KW-0813">Transport</keyword>
<sequence>MRHDVPKYSTRMYNHQQVRRVEGHQDQKMDSSFLGKMLHRVIKNGFKNGASVIFQQQRTIFSSAAVISVMVLISALLGLVRKRLYAGILAAGPDYDTLVAAFRIPDLVFQLLVAGSLNAAFIPLFSRYIVTDKPEGAWKFASLVLNFTLVFFVFLSALGMFFAFPLSQILAPGFSFNQQVQLAHLMRVVFLSPILLGVSSFVGGMVQSFKRFLIPFFSPVVYNLGAIFGILFLYPLFGLSGMAWGIVLGSFLHLLVQLPLLRHLGFRYLFCFSWREPALRELLRLALPRTIWAVISEAKEIIVVRLASMLAAGSISVLDYGQAVVRFPVSIFGASIAQAALPSLSEQVAKGNLKKFRSIFVNSLLQIIYILAPVSVVFIILKIPLVRLVFGTGNFSWSDTLMTSWVVALFSLSLLAQAGKELVVRGFYALRDSDTPVIVGVFSLCLGLVLAVILIPRWGVRGIVLGLSFGFLVEFGLLLGLFLRKAAISLGALLPAVIKIFVSSVVMAAAVYFPVKILDQIFIDTRLVVNLVVLVWVVLTFGGSVYLLLTWFLGCKQIEIFFLILLKLKNWREVLTSFKDLSPQTIQSIDGEESGGID</sequence>
<comment type="function">
    <text evidence="8">Involved in peptidoglycan biosynthesis. Transports lipid-linked peptidoglycan precursors from the inner to the outer leaflet of the cytoplasmic membrane.</text>
</comment>
<keyword evidence="8" id="KW-0961">Cell wall biogenesis/degradation</keyword>
<dbReference type="PANTHER" id="PTHR47019:SF1">
    <property type="entry name" value="LIPID II FLIPPASE MURJ"/>
    <property type="match status" value="1"/>
</dbReference>
<evidence type="ECO:0000256" key="4">
    <source>
        <dbReference type="ARBA" id="ARBA00022960"/>
    </source>
</evidence>
<dbReference type="GO" id="GO:0071555">
    <property type="term" value="P:cell wall organization"/>
    <property type="evidence" value="ECO:0007669"/>
    <property type="project" value="UniProtKB-KW"/>
</dbReference>
<dbReference type="GO" id="GO:0008360">
    <property type="term" value="P:regulation of cell shape"/>
    <property type="evidence" value="ECO:0007669"/>
    <property type="project" value="UniProtKB-KW"/>
</dbReference>
<gene>
    <name evidence="8" type="primary">murJ</name>
    <name evidence="9" type="ORF">B5M47_01505</name>
</gene>
<dbReference type="GO" id="GO:0034204">
    <property type="term" value="P:lipid translocation"/>
    <property type="evidence" value="ECO:0007669"/>
    <property type="project" value="TreeGrafter"/>
</dbReference>
<dbReference type="InterPro" id="IPR004268">
    <property type="entry name" value="MurJ"/>
</dbReference>
<keyword evidence="7 8" id="KW-0472">Membrane</keyword>
<keyword evidence="6 8" id="KW-1133">Transmembrane helix</keyword>
<dbReference type="GO" id="GO:0015648">
    <property type="term" value="F:lipid-linked peptidoglycan transporter activity"/>
    <property type="evidence" value="ECO:0007669"/>
    <property type="project" value="UniProtKB-UniRule"/>
</dbReference>
<feature type="transmembrane region" description="Helical" evidence="8">
    <location>
        <begin position="437"/>
        <end position="456"/>
    </location>
</feature>
<evidence type="ECO:0000313" key="9">
    <source>
        <dbReference type="EMBL" id="OQX51214.1"/>
    </source>
</evidence>
<feature type="transmembrane region" description="Helical" evidence="8">
    <location>
        <begin position="60"/>
        <end position="80"/>
    </location>
</feature>
<dbReference type="GO" id="GO:0009252">
    <property type="term" value="P:peptidoglycan biosynthetic process"/>
    <property type="evidence" value="ECO:0007669"/>
    <property type="project" value="UniProtKB-UniRule"/>
</dbReference>
<dbReference type="PRINTS" id="PR01806">
    <property type="entry name" value="VIRFACTRMVIN"/>
</dbReference>
<feature type="transmembrane region" description="Helical" evidence="8">
    <location>
        <begin position="107"/>
        <end position="130"/>
    </location>
</feature>
<evidence type="ECO:0000256" key="3">
    <source>
        <dbReference type="ARBA" id="ARBA00022692"/>
    </source>
</evidence>
<comment type="caution">
    <text evidence="9">The sequence shown here is derived from an EMBL/GenBank/DDBJ whole genome shotgun (WGS) entry which is preliminary data.</text>
</comment>
<protein>
    <recommendedName>
        <fullName evidence="8">Probable lipid II flippase MurJ</fullName>
    </recommendedName>
</protein>
<organism evidence="9 10">
    <name type="scientific">candidate division CPR3 bacterium 4484_211</name>
    <dbReference type="NCBI Taxonomy" id="1968527"/>
    <lineage>
        <taxon>Bacteria</taxon>
        <taxon>Bacteria division CPR3</taxon>
    </lineage>
</organism>
<name>A0A1W9NYM9_UNCC3</name>
<evidence type="ECO:0000256" key="6">
    <source>
        <dbReference type="ARBA" id="ARBA00022989"/>
    </source>
</evidence>
<dbReference type="Pfam" id="PF03023">
    <property type="entry name" value="MurJ"/>
    <property type="match status" value="1"/>
</dbReference>
<feature type="transmembrane region" description="Helical" evidence="8">
    <location>
        <begin position="462"/>
        <end position="483"/>
    </location>
</feature>
<evidence type="ECO:0000256" key="7">
    <source>
        <dbReference type="ARBA" id="ARBA00023136"/>
    </source>
</evidence>
<feature type="transmembrane region" description="Helical" evidence="8">
    <location>
        <begin position="490"/>
        <end position="515"/>
    </location>
</feature>
<evidence type="ECO:0000256" key="5">
    <source>
        <dbReference type="ARBA" id="ARBA00022984"/>
    </source>
</evidence>
<dbReference type="HAMAP" id="MF_02078">
    <property type="entry name" value="MurJ_MviN"/>
    <property type="match status" value="1"/>
</dbReference>
<dbReference type="InterPro" id="IPR051050">
    <property type="entry name" value="Lipid_II_flippase_MurJ/MviN"/>
</dbReference>
<evidence type="ECO:0000256" key="1">
    <source>
        <dbReference type="ARBA" id="ARBA00004651"/>
    </source>
</evidence>
<feature type="transmembrane region" description="Helical" evidence="8">
    <location>
        <begin position="395"/>
        <end position="416"/>
    </location>
</feature>
<evidence type="ECO:0000256" key="2">
    <source>
        <dbReference type="ARBA" id="ARBA00022475"/>
    </source>
</evidence>
<dbReference type="NCBIfam" id="TIGR01695">
    <property type="entry name" value="murJ_mviN"/>
    <property type="match status" value="1"/>
</dbReference>
<feature type="transmembrane region" description="Helical" evidence="8">
    <location>
        <begin position="184"/>
        <end position="206"/>
    </location>
</feature>
<proteinExistence type="inferred from homology"/>
<feature type="transmembrane region" description="Helical" evidence="8">
    <location>
        <begin position="213"/>
        <end position="236"/>
    </location>
</feature>
<keyword evidence="4 8" id="KW-0133">Cell shape</keyword>
<feature type="transmembrane region" description="Helical" evidence="8">
    <location>
        <begin position="242"/>
        <end position="261"/>
    </location>
</feature>
<feature type="transmembrane region" description="Helical" evidence="8">
    <location>
        <begin position="527"/>
        <end position="553"/>
    </location>
</feature>
<dbReference type="AlphaFoldDB" id="A0A1W9NYM9"/>
<comment type="similarity">
    <text evidence="8">Belongs to the MurJ/MviN family.</text>
</comment>
<feature type="transmembrane region" description="Helical" evidence="8">
    <location>
        <begin position="359"/>
        <end position="383"/>
    </location>
</feature>
<dbReference type="Proteomes" id="UP000192520">
    <property type="component" value="Unassembled WGS sequence"/>
</dbReference>
<evidence type="ECO:0000313" key="10">
    <source>
        <dbReference type="Proteomes" id="UP000192520"/>
    </source>
</evidence>
<reference evidence="10" key="1">
    <citation type="submission" date="2017-03" db="EMBL/GenBank/DDBJ databases">
        <title>Novel pathways for hydrocarbon cycling and metabolic interdependencies in hydrothermal sediment communities.</title>
        <authorList>
            <person name="Dombrowski N."/>
            <person name="Seitz K."/>
            <person name="Teske A."/>
            <person name="Baker B."/>
        </authorList>
    </citation>
    <scope>NUCLEOTIDE SEQUENCE [LARGE SCALE GENOMIC DNA]</scope>
</reference>
<evidence type="ECO:0000256" key="8">
    <source>
        <dbReference type="HAMAP-Rule" id="MF_02078"/>
    </source>
</evidence>
<accession>A0A1W9NYM9</accession>
<dbReference type="STRING" id="1968527.B5M47_01505"/>
<dbReference type="GO" id="GO:0005886">
    <property type="term" value="C:plasma membrane"/>
    <property type="evidence" value="ECO:0007669"/>
    <property type="project" value="UniProtKB-SubCell"/>
</dbReference>
<dbReference type="CDD" id="cd13123">
    <property type="entry name" value="MATE_MurJ_like"/>
    <property type="match status" value="1"/>
</dbReference>
<dbReference type="EMBL" id="MZGJ01000006">
    <property type="protein sequence ID" value="OQX51214.1"/>
    <property type="molecule type" value="Genomic_DNA"/>
</dbReference>
<keyword evidence="5 8" id="KW-0573">Peptidoglycan synthesis</keyword>
<dbReference type="UniPathway" id="UPA00219"/>
<dbReference type="PANTHER" id="PTHR47019">
    <property type="entry name" value="LIPID II FLIPPASE MURJ"/>
    <property type="match status" value="1"/>
</dbReference>
<feature type="transmembrane region" description="Helical" evidence="8">
    <location>
        <begin position="142"/>
        <end position="164"/>
    </location>
</feature>